<reference evidence="3" key="1">
    <citation type="submission" date="2019-09" db="EMBL/GenBank/DDBJ databases">
        <authorList>
            <person name="Teo W.F.A."/>
            <person name="Duangmal K."/>
        </authorList>
    </citation>
    <scope>NUCLEOTIDE SEQUENCE [LARGE SCALE GENOMIC DNA]</scope>
    <source>
        <strain evidence="3">K81G1</strain>
    </source>
</reference>
<evidence type="ECO:0000256" key="1">
    <source>
        <dbReference type="SAM" id="MobiDB-lite"/>
    </source>
</evidence>
<proteinExistence type="predicted"/>
<feature type="compositionally biased region" description="Low complexity" evidence="1">
    <location>
        <begin position="293"/>
        <end position="314"/>
    </location>
</feature>
<dbReference type="EMBL" id="VMNW02000001">
    <property type="protein sequence ID" value="KAA9166836.1"/>
    <property type="molecule type" value="Genomic_DNA"/>
</dbReference>
<name>A0A5N0VKY1_9PSEU</name>
<evidence type="ECO:0000259" key="2">
    <source>
        <dbReference type="Pfam" id="PF13845"/>
    </source>
</evidence>
<evidence type="ECO:0000313" key="4">
    <source>
        <dbReference type="Proteomes" id="UP000319769"/>
    </source>
</evidence>
<gene>
    <name evidence="3" type="ORF">FPZ12_001155</name>
</gene>
<protein>
    <recommendedName>
        <fullName evidence="2">Septum formation-related domain-containing protein</fullName>
    </recommendedName>
</protein>
<dbReference type="InterPro" id="IPR026004">
    <property type="entry name" value="Septum_form"/>
</dbReference>
<dbReference type="Proteomes" id="UP000319769">
    <property type="component" value="Unassembled WGS sequence"/>
</dbReference>
<accession>A0A5N0VKY1</accession>
<feature type="region of interest" description="Disordered" evidence="1">
    <location>
        <begin position="283"/>
        <end position="314"/>
    </location>
</feature>
<feature type="domain" description="Septum formation-related" evidence="2">
    <location>
        <begin position="55"/>
        <end position="272"/>
    </location>
</feature>
<dbReference type="Pfam" id="PF13845">
    <property type="entry name" value="Septum_form"/>
    <property type="match status" value="1"/>
</dbReference>
<sequence length="314" mass="33158">MATNTLRTRLVMLGVFVGAILALSLSVAFSWGGGVAGGGKVEESAEAKAAFHAAPGTCLNWVQPDVSDIHTVPCAQPHLYEVTGVVNIGDKYPAGVPEPGVDEWRDMAMARCTDGAQSYLGKQLDPYGKFTVSALRPGTSEWSDGDRDMRCVLQWAAPGGALQPVTGNAAAQSQAPIWDPGTCLALANKTVGNPIDCTQPHSYEIVATVDLKDHFKDDYPSQKDQAAWLDTECNHDVQGYAGGVDLSEQKLILTWDLREQESWDAGSTLVNCKVGATLPDKSGLAPITGSIRQQAQDAPPAGGQQPVQSSQPGG</sequence>
<keyword evidence="4" id="KW-1185">Reference proteome</keyword>
<evidence type="ECO:0000313" key="3">
    <source>
        <dbReference type="EMBL" id="KAA9166836.1"/>
    </source>
</evidence>
<dbReference type="OrthoDB" id="4266126at2"/>
<dbReference type="AlphaFoldDB" id="A0A5N0VKY1"/>
<comment type="caution">
    <text evidence="3">The sequence shown here is derived from an EMBL/GenBank/DDBJ whole genome shotgun (WGS) entry which is preliminary data.</text>
</comment>
<organism evidence="3 4">
    <name type="scientific">Amycolatopsis acidicola</name>
    <dbReference type="NCBI Taxonomy" id="2596893"/>
    <lineage>
        <taxon>Bacteria</taxon>
        <taxon>Bacillati</taxon>
        <taxon>Actinomycetota</taxon>
        <taxon>Actinomycetes</taxon>
        <taxon>Pseudonocardiales</taxon>
        <taxon>Pseudonocardiaceae</taxon>
        <taxon>Amycolatopsis</taxon>
    </lineage>
</organism>